<evidence type="ECO:0000313" key="1">
    <source>
        <dbReference type="EMBL" id="MCH91326.1"/>
    </source>
</evidence>
<proteinExistence type="predicted"/>
<reference evidence="1 2" key="1">
    <citation type="journal article" date="2018" name="Front. Plant Sci.">
        <title>Red Clover (Trifolium pratense) and Zigzag Clover (T. medium) - A Picture of Genomic Similarities and Differences.</title>
        <authorList>
            <person name="Dluhosova J."/>
            <person name="Istvanek J."/>
            <person name="Nedelnik J."/>
            <person name="Repkova J."/>
        </authorList>
    </citation>
    <scope>NUCLEOTIDE SEQUENCE [LARGE SCALE GENOMIC DNA]</scope>
    <source>
        <strain evidence="2">cv. 10/8</strain>
        <tissue evidence="1">Leaf</tissue>
    </source>
</reference>
<organism evidence="1 2">
    <name type="scientific">Trifolium medium</name>
    <dbReference type="NCBI Taxonomy" id="97028"/>
    <lineage>
        <taxon>Eukaryota</taxon>
        <taxon>Viridiplantae</taxon>
        <taxon>Streptophyta</taxon>
        <taxon>Embryophyta</taxon>
        <taxon>Tracheophyta</taxon>
        <taxon>Spermatophyta</taxon>
        <taxon>Magnoliopsida</taxon>
        <taxon>eudicotyledons</taxon>
        <taxon>Gunneridae</taxon>
        <taxon>Pentapetalae</taxon>
        <taxon>rosids</taxon>
        <taxon>fabids</taxon>
        <taxon>Fabales</taxon>
        <taxon>Fabaceae</taxon>
        <taxon>Papilionoideae</taxon>
        <taxon>50 kb inversion clade</taxon>
        <taxon>NPAAA clade</taxon>
        <taxon>Hologalegina</taxon>
        <taxon>IRL clade</taxon>
        <taxon>Trifolieae</taxon>
        <taxon>Trifolium</taxon>
    </lineage>
</organism>
<accession>A0A392MUV8</accession>
<evidence type="ECO:0000313" key="2">
    <source>
        <dbReference type="Proteomes" id="UP000265520"/>
    </source>
</evidence>
<dbReference type="Proteomes" id="UP000265520">
    <property type="component" value="Unassembled WGS sequence"/>
</dbReference>
<protein>
    <submittedName>
        <fullName evidence="1">Uncharacterized protein</fullName>
    </submittedName>
</protein>
<name>A0A392MUV8_9FABA</name>
<dbReference type="AlphaFoldDB" id="A0A392MUV8"/>
<sequence length="49" mass="5452">MKMATPYENHCIEAWELDLQLVFGEFVVLCFLLGDGGTHTIGDYACGRS</sequence>
<dbReference type="EMBL" id="LXQA010020179">
    <property type="protein sequence ID" value="MCH91326.1"/>
    <property type="molecule type" value="Genomic_DNA"/>
</dbReference>
<keyword evidence="2" id="KW-1185">Reference proteome</keyword>
<comment type="caution">
    <text evidence="1">The sequence shown here is derived from an EMBL/GenBank/DDBJ whole genome shotgun (WGS) entry which is preliminary data.</text>
</comment>